<organism evidence="1 2">
    <name type="scientific">Pseudonocardia bannensis</name>
    <dbReference type="NCBI Taxonomy" id="630973"/>
    <lineage>
        <taxon>Bacteria</taxon>
        <taxon>Bacillati</taxon>
        <taxon>Actinomycetota</taxon>
        <taxon>Actinomycetes</taxon>
        <taxon>Pseudonocardiales</taxon>
        <taxon>Pseudonocardiaceae</taxon>
        <taxon>Pseudonocardia</taxon>
    </lineage>
</organism>
<accession>A0A848DDU2</accession>
<dbReference type="RefSeq" id="WP_169410316.1">
    <property type="nucleotide sequence ID" value="NZ_JAAXKZ010000009.1"/>
</dbReference>
<evidence type="ECO:0000313" key="1">
    <source>
        <dbReference type="EMBL" id="NMH90818.1"/>
    </source>
</evidence>
<dbReference type="EMBL" id="JAAXKZ010000009">
    <property type="protein sequence ID" value="NMH90818.1"/>
    <property type="molecule type" value="Genomic_DNA"/>
</dbReference>
<reference evidence="1 2" key="1">
    <citation type="submission" date="2020-04" db="EMBL/GenBank/DDBJ databases">
        <authorList>
            <person name="Klaysubun C."/>
            <person name="Duangmal K."/>
            <person name="Lipun K."/>
        </authorList>
    </citation>
    <scope>NUCLEOTIDE SEQUENCE [LARGE SCALE GENOMIC DNA]</scope>
    <source>
        <strain evidence="1 2">DSM 45300</strain>
    </source>
</reference>
<comment type="caution">
    <text evidence="1">The sequence shown here is derived from an EMBL/GenBank/DDBJ whole genome shotgun (WGS) entry which is preliminary data.</text>
</comment>
<evidence type="ECO:0000313" key="2">
    <source>
        <dbReference type="Proteomes" id="UP000586918"/>
    </source>
</evidence>
<sequence length="60" mass="6402">MGLVIALVVAGFGLVALAVLVAVTVLRPVRRLAGQAASLQSDWDRRVAALEQAVPRRRHS</sequence>
<protein>
    <submittedName>
        <fullName evidence="1">Uncharacterized protein</fullName>
    </submittedName>
</protein>
<dbReference type="Proteomes" id="UP000586918">
    <property type="component" value="Unassembled WGS sequence"/>
</dbReference>
<name>A0A848DDU2_9PSEU</name>
<keyword evidence="2" id="KW-1185">Reference proteome</keyword>
<proteinExistence type="predicted"/>
<dbReference type="AlphaFoldDB" id="A0A848DDU2"/>
<gene>
    <name evidence="1" type="ORF">HF519_04305</name>
</gene>